<name>A0A409WSY9_9AGAR</name>
<organism evidence="2 3">
    <name type="scientific">Gymnopilus dilepis</name>
    <dbReference type="NCBI Taxonomy" id="231916"/>
    <lineage>
        <taxon>Eukaryota</taxon>
        <taxon>Fungi</taxon>
        <taxon>Dikarya</taxon>
        <taxon>Basidiomycota</taxon>
        <taxon>Agaricomycotina</taxon>
        <taxon>Agaricomycetes</taxon>
        <taxon>Agaricomycetidae</taxon>
        <taxon>Agaricales</taxon>
        <taxon>Agaricineae</taxon>
        <taxon>Hymenogastraceae</taxon>
        <taxon>Gymnopilus</taxon>
    </lineage>
</organism>
<evidence type="ECO:0000256" key="1">
    <source>
        <dbReference type="SAM" id="MobiDB-lite"/>
    </source>
</evidence>
<proteinExistence type="predicted"/>
<dbReference type="Proteomes" id="UP000284706">
    <property type="component" value="Unassembled WGS sequence"/>
</dbReference>
<dbReference type="AlphaFoldDB" id="A0A409WSY9"/>
<dbReference type="InParanoid" id="A0A409WSY9"/>
<evidence type="ECO:0000313" key="2">
    <source>
        <dbReference type="EMBL" id="PPQ81581.1"/>
    </source>
</evidence>
<protein>
    <submittedName>
        <fullName evidence="2">Uncharacterized protein</fullName>
    </submittedName>
</protein>
<dbReference type="EMBL" id="NHYE01004852">
    <property type="protein sequence ID" value="PPQ81581.1"/>
    <property type="molecule type" value="Genomic_DNA"/>
</dbReference>
<feature type="region of interest" description="Disordered" evidence="1">
    <location>
        <begin position="210"/>
        <end position="233"/>
    </location>
</feature>
<evidence type="ECO:0000313" key="3">
    <source>
        <dbReference type="Proteomes" id="UP000284706"/>
    </source>
</evidence>
<feature type="compositionally biased region" description="Polar residues" evidence="1">
    <location>
        <begin position="119"/>
        <end position="128"/>
    </location>
</feature>
<feature type="compositionally biased region" description="Basic residues" evidence="1">
    <location>
        <begin position="222"/>
        <end position="233"/>
    </location>
</feature>
<reference evidence="2 3" key="1">
    <citation type="journal article" date="2018" name="Evol. Lett.">
        <title>Horizontal gene cluster transfer increased hallucinogenic mushroom diversity.</title>
        <authorList>
            <person name="Reynolds H.T."/>
            <person name="Vijayakumar V."/>
            <person name="Gluck-Thaler E."/>
            <person name="Korotkin H.B."/>
            <person name="Matheny P.B."/>
            <person name="Slot J.C."/>
        </authorList>
    </citation>
    <scope>NUCLEOTIDE SEQUENCE [LARGE SCALE GENOMIC DNA]</scope>
    <source>
        <strain evidence="2 3">SRW20</strain>
    </source>
</reference>
<keyword evidence="3" id="KW-1185">Reference proteome</keyword>
<gene>
    <name evidence="2" type="ORF">CVT26_013801</name>
</gene>
<comment type="caution">
    <text evidence="2">The sequence shown here is derived from an EMBL/GenBank/DDBJ whole genome shotgun (WGS) entry which is preliminary data.</text>
</comment>
<feature type="compositionally biased region" description="Polar residues" evidence="1">
    <location>
        <begin position="210"/>
        <end position="219"/>
    </location>
</feature>
<feature type="region of interest" description="Disordered" evidence="1">
    <location>
        <begin position="92"/>
        <end position="129"/>
    </location>
</feature>
<accession>A0A409WSY9</accession>
<feature type="compositionally biased region" description="Polar residues" evidence="1">
    <location>
        <begin position="92"/>
        <end position="104"/>
    </location>
</feature>
<sequence length="464" mass="51486">MTLCPPFLIFCTSQNLRRSDSNDINLSRLSFALRDESSLLVSTFRVFAIVIATLCLEFGYQDERLVALPSLLGLAAADRPDDCLTSQARSNSLISTQDASTSKRPPSPRATPKSPTYRAITTQSTALTQRKRSVSPTFVLLYRYRLKRPQPHVGLRPGVSSSSRYRPQVSYLALTIKQTLISPARLETNLLEVVKSTNLSTSIVSFSPSFARRSQPQTASRPPHRPSTSRRVKNVKADELVQLGLLMPLCRGCRQSHVISEAQGGSLRSMALLKSSKDLRDLEGANWPSRLKLVAASTDGVSTFQSPTTSPAAVFRSRVSPLPALKNLNTLQLPYIHPKRVHLQPFATSGTRGSPPVHIAPRSPIPAFNVRAQALTRHQWIVGSTFWLHSHRTKRPHFCIAYVKPMPSQASTSCVVILLSDYKHAVGSTLFLDISPSGVDIASFFFCLPHDDDHLIERRQWRCE</sequence>